<evidence type="ECO:0000256" key="3">
    <source>
        <dbReference type="ARBA" id="ARBA00022643"/>
    </source>
</evidence>
<keyword evidence="6" id="KW-0560">Oxidoreductase</keyword>
<name>A0A7S4F927_CHRCT</name>
<evidence type="ECO:0000256" key="11">
    <source>
        <dbReference type="ARBA" id="ARBA00047652"/>
    </source>
</evidence>
<evidence type="ECO:0000256" key="5">
    <source>
        <dbReference type="ARBA" id="ARBA00022857"/>
    </source>
</evidence>
<comment type="catalytic activity">
    <reaction evidence="11">
        <text>5,6-dihydrouridine(16) in tRNA + NADP(+) = uridine(16) in tRNA + NADPH + H(+)</text>
        <dbReference type="Rhea" id="RHEA:53376"/>
        <dbReference type="Rhea" id="RHEA-COMP:13543"/>
        <dbReference type="Rhea" id="RHEA-COMP:13544"/>
        <dbReference type="ChEBI" id="CHEBI:15378"/>
        <dbReference type="ChEBI" id="CHEBI:57783"/>
        <dbReference type="ChEBI" id="CHEBI:58349"/>
        <dbReference type="ChEBI" id="CHEBI:65315"/>
        <dbReference type="ChEBI" id="CHEBI:74443"/>
        <dbReference type="EC" id="1.3.1.88"/>
    </reaction>
    <physiologicalReaction direction="right-to-left" evidence="11">
        <dbReference type="Rhea" id="RHEA:53378"/>
    </physiologicalReaction>
</comment>
<accession>A0A7S4F927</accession>
<sequence>MMLSMPAVQPTDHAKTPSGRGAAVPLSDPSHETSKRLKSNAVSDPSGSSGSDGPRDLPAVPLPALSRVVAPMVGASDLAFRKLCRRHGATLAYTEMLCARRFVEDAAYRFSLFESQRCMLNDRPLIVQFCGNDASNLAAAAALAVGQHGVDGVDLNLGCPQKRAKEALYGSYLLDTEHWPRVFSCVRAMAAAAAPVPVTCKIRLLPTLQETILFAKGLQAAGCALLAVHGRQRGSVSRRRSGPADLRAVGALKRALAIPVLSNGNVRRAACVRHALVRTQADGVMVAEALLRYPALFAPDAPERPTIEQRRDVALEYLQLAETYPPPTIEYARAHLSCMLGRDGAGARLRYKHSHLPPPVLRAALQTADSIAALRVLAEQAFGAEFLPSRGNMGHVCRESLSKTCSARDGESHKAGDASYPVLITTDACAFECAHGAQPALHAVQTKPVDGDKLSSADCDERAVAKAAVPLGSSKPKVVALWAKGRLLFKRLPSDEDQAGSTGRRVCLRSTDQAFGM</sequence>
<keyword evidence="2" id="KW-0285">Flavoprotein</keyword>
<dbReference type="SUPFAM" id="SSF51395">
    <property type="entry name" value="FMN-linked oxidoreductases"/>
    <property type="match status" value="1"/>
</dbReference>
<evidence type="ECO:0000259" key="15">
    <source>
        <dbReference type="Pfam" id="PF01207"/>
    </source>
</evidence>
<feature type="domain" description="DUS-like FMN-binding" evidence="15">
    <location>
        <begin position="69"/>
        <end position="352"/>
    </location>
</feature>
<dbReference type="InterPro" id="IPR035587">
    <property type="entry name" value="DUS-like_FMN-bd"/>
</dbReference>
<protein>
    <recommendedName>
        <fullName evidence="9">tRNA-dihydrouridine(16/17) synthase [NAD(P)(+)]</fullName>
        <ecNumber evidence="9">1.3.1.88</ecNumber>
    </recommendedName>
</protein>
<dbReference type="PROSITE" id="PS01136">
    <property type="entry name" value="UPF0034"/>
    <property type="match status" value="1"/>
</dbReference>
<dbReference type="AlphaFoldDB" id="A0A7S4F927"/>
<dbReference type="EC" id="1.3.1.88" evidence="9"/>
<reference evidence="16" key="1">
    <citation type="submission" date="2021-01" db="EMBL/GenBank/DDBJ databases">
        <authorList>
            <person name="Corre E."/>
            <person name="Pelletier E."/>
            <person name="Niang G."/>
            <person name="Scheremetjew M."/>
            <person name="Finn R."/>
            <person name="Kale V."/>
            <person name="Holt S."/>
            <person name="Cochrane G."/>
            <person name="Meng A."/>
            <person name="Brown T."/>
            <person name="Cohen L."/>
        </authorList>
    </citation>
    <scope>NUCLEOTIDE SEQUENCE</scope>
    <source>
        <strain evidence="16">CCMP645</strain>
    </source>
</reference>
<keyword evidence="5" id="KW-0521">NADP</keyword>
<evidence type="ECO:0000313" key="16">
    <source>
        <dbReference type="EMBL" id="CAE0780092.1"/>
    </source>
</evidence>
<comment type="cofactor">
    <cofactor evidence="1">
        <name>FMN</name>
        <dbReference type="ChEBI" id="CHEBI:58210"/>
    </cofactor>
</comment>
<dbReference type="InterPro" id="IPR013785">
    <property type="entry name" value="Aldolase_TIM"/>
</dbReference>
<dbReference type="PANTHER" id="PTHR11082">
    <property type="entry name" value="TRNA-DIHYDROURIDINE SYNTHASE"/>
    <property type="match status" value="1"/>
</dbReference>
<evidence type="ECO:0000256" key="13">
    <source>
        <dbReference type="ARBA" id="ARBA00049467"/>
    </source>
</evidence>
<dbReference type="GO" id="GO:0017150">
    <property type="term" value="F:tRNA dihydrouridine synthase activity"/>
    <property type="evidence" value="ECO:0007669"/>
    <property type="project" value="InterPro"/>
</dbReference>
<proteinExistence type="inferred from homology"/>
<evidence type="ECO:0000256" key="14">
    <source>
        <dbReference type="SAM" id="MobiDB-lite"/>
    </source>
</evidence>
<evidence type="ECO:0000256" key="4">
    <source>
        <dbReference type="ARBA" id="ARBA00022694"/>
    </source>
</evidence>
<dbReference type="PANTHER" id="PTHR11082:SF5">
    <property type="entry name" value="TRNA-DIHYDROURIDINE(16_17) SYNTHASE [NAD(P)(+)]-LIKE"/>
    <property type="match status" value="1"/>
</dbReference>
<evidence type="ECO:0000256" key="7">
    <source>
        <dbReference type="ARBA" id="ARBA00023027"/>
    </source>
</evidence>
<keyword evidence="4" id="KW-0819">tRNA processing</keyword>
<dbReference type="EMBL" id="HBIZ01051203">
    <property type="protein sequence ID" value="CAE0780092.1"/>
    <property type="molecule type" value="Transcribed_RNA"/>
</dbReference>
<dbReference type="Gene3D" id="3.20.20.70">
    <property type="entry name" value="Aldolase class I"/>
    <property type="match status" value="1"/>
</dbReference>
<dbReference type="CDD" id="cd02801">
    <property type="entry name" value="DUS_like_FMN"/>
    <property type="match status" value="1"/>
</dbReference>
<gene>
    <name evidence="16" type="ORF">PCAR00345_LOCUS32731</name>
</gene>
<evidence type="ECO:0000256" key="8">
    <source>
        <dbReference type="ARBA" id="ARBA00038313"/>
    </source>
</evidence>
<evidence type="ECO:0000256" key="2">
    <source>
        <dbReference type="ARBA" id="ARBA00022630"/>
    </source>
</evidence>
<organism evidence="16">
    <name type="scientific">Chrysotila carterae</name>
    <name type="common">Marine alga</name>
    <name type="synonym">Syracosphaera carterae</name>
    <dbReference type="NCBI Taxonomy" id="13221"/>
    <lineage>
        <taxon>Eukaryota</taxon>
        <taxon>Haptista</taxon>
        <taxon>Haptophyta</taxon>
        <taxon>Prymnesiophyceae</taxon>
        <taxon>Isochrysidales</taxon>
        <taxon>Isochrysidaceae</taxon>
        <taxon>Chrysotila</taxon>
    </lineage>
</organism>
<evidence type="ECO:0000256" key="12">
    <source>
        <dbReference type="ARBA" id="ARBA00048934"/>
    </source>
</evidence>
<feature type="compositionally biased region" description="Low complexity" evidence="14">
    <location>
        <begin position="43"/>
        <end position="52"/>
    </location>
</feature>
<keyword evidence="3" id="KW-0288">FMN</keyword>
<evidence type="ECO:0000256" key="6">
    <source>
        <dbReference type="ARBA" id="ARBA00023002"/>
    </source>
</evidence>
<comment type="catalytic activity">
    <reaction evidence="10">
        <text>5,6-dihydrouridine(17) in tRNA + NAD(+) = uridine(17) in tRNA + NADH + H(+)</text>
        <dbReference type="Rhea" id="RHEA:53372"/>
        <dbReference type="Rhea" id="RHEA-COMP:13541"/>
        <dbReference type="Rhea" id="RHEA-COMP:13542"/>
        <dbReference type="ChEBI" id="CHEBI:15378"/>
        <dbReference type="ChEBI" id="CHEBI:57540"/>
        <dbReference type="ChEBI" id="CHEBI:57945"/>
        <dbReference type="ChEBI" id="CHEBI:65315"/>
        <dbReference type="ChEBI" id="CHEBI:74443"/>
        <dbReference type="EC" id="1.3.1.88"/>
    </reaction>
    <physiologicalReaction direction="right-to-left" evidence="10">
        <dbReference type="Rhea" id="RHEA:53374"/>
    </physiologicalReaction>
</comment>
<feature type="region of interest" description="Disordered" evidence="14">
    <location>
        <begin position="1"/>
        <end position="58"/>
    </location>
</feature>
<comment type="catalytic activity">
    <reaction evidence="12">
        <text>5,6-dihydrouridine(16) in tRNA + NAD(+) = uridine(16) in tRNA + NADH + H(+)</text>
        <dbReference type="Rhea" id="RHEA:53380"/>
        <dbReference type="Rhea" id="RHEA-COMP:13543"/>
        <dbReference type="Rhea" id="RHEA-COMP:13544"/>
        <dbReference type="ChEBI" id="CHEBI:15378"/>
        <dbReference type="ChEBI" id="CHEBI:57540"/>
        <dbReference type="ChEBI" id="CHEBI:57945"/>
        <dbReference type="ChEBI" id="CHEBI:65315"/>
        <dbReference type="ChEBI" id="CHEBI:74443"/>
        <dbReference type="EC" id="1.3.1.88"/>
    </reaction>
    <physiologicalReaction direction="right-to-left" evidence="12">
        <dbReference type="Rhea" id="RHEA:53382"/>
    </physiologicalReaction>
</comment>
<evidence type="ECO:0000256" key="1">
    <source>
        <dbReference type="ARBA" id="ARBA00001917"/>
    </source>
</evidence>
<dbReference type="InterPro" id="IPR018517">
    <property type="entry name" value="tRNA_hU_synthase_CS"/>
</dbReference>
<evidence type="ECO:0000256" key="10">
    <source>
        <dbReference type="ARBA" id="ARBA00047287"/>
    </source>
</evidence>
<evidence type="ECO:0000256" key="9">
    <source>
        <dbReference type="ARBA" id="ARBA00038890"/>
    </source>
</evidence>
<dbReference type="Pfam" id="PF01207">
    <property type="entry name" value="Dus"/>
    <property type="match status" value="1"/>
</dbReference>
<dbReference type="GO" id="GO:0050660">
    <property type="term" value="F:flavin adenine dinucleotide binding"/>
    <property type="evidence" value="ECO:0007669"/>
    <property type="project" value="InterPro"/>
</dbReference>
<comment type="catalytic activity">
    <reaction evidence="13">
        <text>5,6-dihydrouridine(17) in tRNA + NADP(+) = uridine(17) in tRNA + NADPH + H(+)</text>
        <dbReference type="Rhea" id="RHEA:53368"/>
        <dbReference type="Rhea" id="RHEA-COMP:13541"/>
        <dbReference type="Rhea" id="RHEA-COMP:13542"/>
        <dbReference type="ChEBI" id="CHEBI:15378"/>
        <dbReference type="ChEBI" id="CHEBI:57783"/>
        <dbReference type="ChEBI" id="CHEBI:58349"/>
        <dbReference type="ChEBI" id="CHEBI:65315"/>
        <dbReference type="ChEBI" id="CHEBI:74443"/>
        <dbReference type="EC" id="1.3.1.88"/>
    </reaction>
    <physiologicalReaction direction="right-to-left" evidence="13">
        <dbReference type="Rhea" id="RHEA:53370"/>
    </physiologicalReaction>
</comment>
<keyword evidence="7" id="KW-0520">NAD</keyword>
<comment type="similarity">
    <text evidence="8">Belongs to the Dus family. Dus1 subfamily.</text>
</comment>